<protein>
    <submittedName>
        <fullName evidence="3">Uncharacterized protein</fullName>
    </submittedName>
</protein>
<proteinExistence type="predicted"/>
<reference evidence="3 4" key="2">
    <citation type="submission" date="2023-11" db="EMBL/GenBank/DDBJ databases">
        <authorList>
            <person name="Lara A.C."/>
            <person name="Chronakova A."/>
        </authorList>
    </citation>
    <scope>NUCLEOTIDE SEQUENCE [LARGE SCALE GENOMIC DNA]</scope>
    <source>
        <strain evidence="3 4">BCCO 10_0061</strain>
    </source>
</reference>
<keyword evidence="4" id="KW-1185">Reference proteome</keyword>
<organism evidence="3 4">
    <name type="scientific">Lentzea sokolovensis</name>
    <dbReference type="NCBI Taxonomy" id="3095429"/>
    <lineage>
        <taxon>Bacteria</taxon>
        <taxon>Bacillati</taxon>
        <taxon>Actinomycetota</taxon>
        <taxon>Actinomycetes</taxon>
        <taxon>Pseudonocardiales</taxon>
        <taxon>Pseudonocardiaceae</taxon>
        <taxon>Lentzea</taxon>
    </lineage>
</organism>
<dbReference type="EMBL" id="JAXAVU010000007">
    <property type="protein sequence ID" value="MDX8143168.1"/>
    <property type="molecule type" value="Genomic_DNA"/>
</dbReference>
<name>A0ABU4UUH5_9PSEU</name>
<sequence length="82" mass="8861">MSEHLLIQTVPVATHSGEGGTWIPRRGAVVIVTCLVAVGVALYRDTNRAADQEVRRMLLGNGPRRSFAPEPPAAPESEKDKI</sequence>
<gene>
    <name evidence="3" type="ORF">SK854_13655</name>
</gene>
<comment type="caution">
    <text evidence="3">The sequence shown here is derived from an EMBL/GenBank/DDBJ whole genome shotgun (WGS) entry which is preliminary data.</text>
</comment>
<evidence type="ECO:0000313" key="4">
    <source>
        <dbReference type="Proteomes" id="UP001285352"/>
    </source>
</evidence>
<evidence type="ECO:0000256" key="1">
    <source>
        <dbReference type="SAM" id="MobiDB-lite"/>
    </source>
</evidence>
<evidence type="ECO:0000256" key="2">
    <source>
        <dbReference type="SAM" id="Phobius"/>
    </source>
</evidence>
<keyword evidence="2" id="KW-0472">Membrane</keyword>
<dbReference type="Proteomes" id="UP001285352">
    <property type="component" value="Unassembled WGS sequence"/>
</dbReference>
<keyword evidence="2" id="KW-1133">Transmembrane helix</keyword>
<keyword evidence="2" id="KW-0812">Transmembrane</keyword>
<evidence type="ECO:0000313" key="3">
    <source>
        <dbReference type="EMBL" id="MDX8143168.1"/>
    </source>
</evidence>
<reference evidence="3 4" key="1">
    <citation type="submission" date="2023-11" db="EMBL/GenBank/DDBJ databases">
        <title>Lentzea sokolovensis, sp. nov., Lentzea kristufkii, sp. nov., and Lentzea miocenensis, sp. nov., rare actinobacteria from Sokolov Coal Basin, Miocene lacustrine sediment, Czech Republic.</title>
        <authorList>
            <person name="Lara A."/>
            <person name="Kotroba L."/>
            <person name="Nouioui I."/>
            <person name="Neumann-Schaal M."/>
            <person name="Mast Y."/>
            <person name="Chronakova A."/>
        </authorList>
    </citation>
    <scope>NUCLEOTIDE SEQUENCE [LARGE SCALE GENOMIC DNA]</scope>
    <source>
        <strain evidence="3 4">BCCO 10_0061</strain>
    </source>
</reference>
<feature type="transmembrane region" description="Helical" evidence="2">
    <location>
        <begin position="23"/>
        <end position="43"/>
    </location>
</feature>
<dbReference type="RefSeq" id="WP_319975451.1">
    <property type="nucleotide sequence ID" value="NZ_JAXAVU010000007.1"/>
</dbReference>
<accession>A0ABU4UUH5</accession>
<feature type="region of interest" description="Disordered" evidence="1">
    <location>
        <begin position="60"/>
        <end position="82"/>
    </location>
</feature>